<dbReference type="InterPro" id="IPR039424">
    <property type="entry name" value="SBP_5"/>
</dbReference>
<dbReference type="Gene3D" id="3.90.76.10">
    <property type="entry name" value="Dipeptide-binding Protein, Domain 1"/>
    <property type="match status" value="1"/>
</dbReference>
<dbReference type="SUPFAM" id="SSF53850">
    <property type="entry name" value="Periplasmic binding protein-like II"/>
    <property type="match status" value="1"/>
</dbReference>
<feature type="domain" description="Solute-binding protein family 5" evidence="5">
    <location>
        <begin position="91"/>
        <end position="471"/>
    </location>
</feature>
<dbReference type="InterPro" id="IPR023765">
    <property type="entry name" value="SBP_5_CS"/>
</dbReference>
<comment type="similarity">
    <text evidence="1">Belongs to the bacterial solute-binding protein 5 family.</text>
</comment>
<dbReference type="InterPro" id="IPR000914">
    <property type="entry name" value="SBP_5_dom"/>
</dbReference>
<keyword evidence="7" id="KW-1185">Reference proteome</keyword>
<dbReference type="PIRSF" id="PIRSF002741">
    <property type="entry name" value="MppA"/>
    <property type="match status" value="1"/>
</dbReference>
<feature type="chain" id="PRO_5046761027" evidence="4">
    <location>
        <begin position="19"/>
        <end position="552"/>
    </location>
</feature>
<dbReference type="InterPro" id="IPR030678">
    <property type="entry name" value="Peptide/Ni-bd"/>
</dbReference>
<organism evidence="6 7">
    <name type="scientific">Vitreoscilla massiliensis</name>
    <dbReference type="NCBI Taxonomy" id="1689272"/>
    <lineage>
        <taxon>Bacteria</taxon>
        <taxon>Pseudomonadati</taxon>
        <taxon>Pseudomonadota</taxon>
        <taxon>Betaproteobacteria</taxon>
        <taxon>Neisseriales</taxon>
        <taxon>Neisseriaceae</taxon>
        <taxon>Vitreoscilla</taxon>
    </lineage>
</organism>
<evidence type="ECO:0000256" key="4">
    <source>
        <dbReference type="SAM" id="SignalP"/>
    </source>
</evidence>
<keyword evidence="2 4" id="KW-0732">Signal</keyword>
<sequence>MRKTLIPLSVIASSLLLAACGGGNDAASSKPGSEPTKQESNASGGKTLVYCSEGSPGGFDPGQYTAGTDFDAAAYPIRNGLVQFERGGTEAKPALAEKWDISEDGKTYTFHLRKGVKFHTTDFFKPTREFNADDVVFTFKRLIDPNFEYNKAYPAEFPYATDMGLPDNIASIDKVDDYTVKFTLKEVDAPFIQNLAMPFAYLQSAEYAGQLEKAGKAADINVNPIGTGPFVFKSYQKDNMIRYVKNPDYWDKDNVHIDNLVFAITKDSAVRAQKIQAGECNVSAYPKTAEIEAAKKSGKVTVLDKPGFNLGYLGYNVKKGKLGDLKVRQALDMAINRDNIIQAVYQGAGTPATNPMPPTQWSYNDTLKNAPYDPEKAKALLKEAGVPEGYEINLWAMPVQRPYNPNAKLMAEMVQADWAKVGVKAKIVSYEWAEYLKRASKGEHDAIIVGWTGDNGDPDNWLGTLLSCKAIGGNNYAQWCNKDFDNLVTEARKITDHDQRVERYMKAQVIFKQELPWTTMAHSVVTVMTTPNVKEFKIDPFGSMRFEGVKVE</sequence>
<dbReference type="Proteomes" id="UP000832011">
    <property type="component" value="Chromosome"/>
</dbReference>
<feature type="region of interest" description="Disordered" evidence="3">
    <location>
        <begin position="26"/>
        <end position="47"/>
    </location>
</feature>
<dbReference type="EMBL" id="CP091511">
    <property type="protein sequence ID" value="UOO89956.1"/>
    <property type="molecule type" value="Genomic_DNA"/>
</dbReference>
<dbReference type="PROSITE" id="PS51257">
    <property type="entry name" value="PROKAR_LIPOPROTEIN"/>
    <property type="match status" value="1"/>
</dbReference>
<dbReference type="Gene3D" id="3.40.190.10">
    <property type="entry name" value="Periplasmic binding protein-like II"/>
    <property type="match status" value="1"/>
</dbReference>
<evidence type="ECO:0000256" key="1">
    <source>
        <dbReference type="ARBA" id="ARBA00005695"/>
    </source>
</evidence>
<proteinExistence type="inferred from homology"/>
<feature type="signal peptide" evidence="4">
    <location>
        <begin position="1"/>
        <end position="18"/>
    </location>
</feature>
<name>A0ABY4E2H2_9NEIS</name>
<evidence type="ECO:0000259" key="5">
    <source>
        <dbReference type="Pfam" id="PF00496"/>
    </source>
</evidence>
<evidence type="ECO:0000313" key="7">
    <source>
        <dbReference type="Proteomes" id="UP000832011"/>
    </source>
</evidence>
<evidence type="ECO:0000256" key="3">
    <source>
        <dbReference type="SAM" id="MobiDB-lite"/>
    </source>
</evidence>
<reference evidence="6 7" key="1">
    <citation type="journal article" date="2022" name="Res Sq">
        <title>Evolution of multicellular longitudinally dividing oral cavity symbionts (Neisseriaceae).</title>
        <authorList>
            <person name="Nyongesa S."/>
            <person name="Weber P."/>
            <person name="Bernet E."/>
            <person name="Pullido F."/>
            <person name="Nieckarz M."/>
            <person name="Delaby M."/>
            <person name="Nieves C."/>
            <person name="Viehboeck T."/>
            <person name="Krause N."/>
            <person name="Rivera-Millot A."/>
            <person name="Nakamura A."/>
            <person name="Vischer N."/>
            <person name="VanNieuwenhze M."/>
            <person name="Brun Y."/>
            <person name="Cava F."/>
            <person name="Bulgheresi S."/>
            <person name="Veyrier F."/>
        </authorList>
    </citation>
    <scope>NUCLEOTIDE SEQUENCE [LARGE SCALE GENOMIC DNA]</scope>
    <source>
        <strain evidence="6 7">SN4</strain>
    </source>
</reference>
<dbReference type="RefSeq" id="WP_058356138.1">
    <property type="nucleotide sequence ID" value="NZ_CABKVG010000008.1"/>
</dbReference>
<dbReference type="PANTHER" id="PTHR30290">
    <property type="entry name" value="PERIPLASMIC BINDING COMPONENT OF ABC TRANSPORTER"/>
    <property type="match status" value="1"/>
</dbReference>
<dbReference type="PROSITE" id="PS01040">
    <property type="entry name" value="SBP_BACTERIAL_5"/>
    <property type="match status" value="1"/>
</dbReference>
<protein>
    <submittedName>
        <fullName evidence="6">ABC transporter substrate-binding protein</fullName>
    </submittedName>
</protein>
<evidence type="ECO:0000256" key="2">
    <source>
        <dbReference type="ARBA" id="ARBA00022729"/>
    </source>
</evidence>
<dbReference type="Gene3D" id="3.10.105.10">
    <property type="entry name" value="Dipeptide-binding Protein, Domain 3"/>
    <property type="match status" value="1"/>
</dbReference>
<evidence type="ECO:0000313" key="6">
    <source>
        <dbReference type="EMBL" id="UOO89956.1"/>
    </source>
</evidence>
<accession>A0ABY4E2H2</accession>
<gene>
    <name evidence="6" type="ORF">LVJ82_02925</name>
</gene>
<dbReference type="CDD" id="cd08493">
    <property type="entry name" value="PBP2_DppA_like"/>
    <property type="match status" value="1"/>
</dbReference>
<dbReference type="Pfam" id="PF00496">
    <property type="entry name" value="SBP_bac_5"/>
    <property type="match status" value="1"/>
</dbReference>
<dbReference type="PANTHER" id="PTHR30290:SF38">
    <property type="entry name" value="D,D-DIPEPTIDE-BINDING PERIPLASMIC PROTEIN DDPA-RELATED"/>
    <property type="match status" value="1"/>
</dbReference>